<dbReference type="AlphaFoldDB" id="A0A183FEK9"/>
<evidence type="ECO:0000256" key="1">
    <source>
        <dbReference type="SAM" id="MobiDB-lite"/>
    </source>
</evidence>
<evidence type="ECO:0000313" key="4">
    <source>
        <dbReference type="WBParaSite" id="HPBE_0000482801-mRNA-1"/>
    </source>
</evidence>
<organism evidence="3 4">
    <name type="scientific">Heligmosomoides polygyrus</name>
    <name type="common">Parasitic roundworm</name>
    <dbReference type="NCBI Taxonomy" id="6339"/>
    <lineage>
        <taxon>Eukaryota</taxon>
        <taxon>Metazoa</taxon>
        <taxon>Ecdysozoa</taxon>
        <taxon>Nematoda</taxon>
        <taxon>Chromadorea</taxon>
        <taxon>Rhabditida</taxon>
        <taxon>Rhabditina</taxon>
        <taxon>Rhabditomorpha</taxon>
        <taxon>Strongyloidea</taxon>
        <taxon>Heligmosomidae</taxon>
        <taxon>Heligmosomoides</taxon>
    </lineage>
</organism>
<proteinExistence type="predicted"/>
<accession>A0A183FEK9</accession>
<gene>
    <name evidence="2" type="ORF">HPBE_LOCUS4829</name>
</gene>
<feature type="compositionally biased region" description="Polar residues" evidence="1">
    <location>
        <begin position="1"/>
        <end position="13"/>
    </location>
</feature>
<evidence type="ECO:0000313" key="3">
    <source>
        <dbReference type="Proteomes" id="UP000050761"/>
    </source>
</evidence>
<feature type="compositionally biased region" description="Polar residues" evidence="1">
    <location>
        <begin position="25"/>
        <end position="44"/>
    </location>
</feature>
<reference evidence="2 3" key="1">
    <citation type="submission" date="2018-11" db="EMBL/GenBank/DDBJ databases">
        <authorList>
            <consortium name="Pathogen Informatics"/>
        </authorList>
    </citation>
    <scope>NUCLEOTIDE SEQUENCE [LARGE SCALE GENOMIC DNA]</scope>
</reference>
<feature type="region of interest" description="Disordered" evidence="1">
    <location>
        <begin position="1"/>
        <end position="93"/>
    </location>
</feature>
<name>A0A183FEK9_HELPZ</name>
<reference evidence="4" key="2">
    <citation type="submission" date="2019-09" db="UniProtKB">
        <authorList>
            <consortium name="WormBaseParasite"/>
        </authorList>
    </citation>
    <scope>IDENTIFICATION</scope>
</reference>
<dbReference type="Proteomes" id="UP000050761">
    <property type="component" value="Unassembled WGS sequence"/>
</dbReference>
<sequence>MSQDTVSDNYSQGTDDETPIDTHLMVTTSNPQHVLSPNSLSSFMRPSETVDDSELEQERAEEEEEGGRRRRMGGPCSNQPAPAPVRDRKRAERLVVAWLRGRRRQRRRRR</sequence>
<evidence type="ECO:0000313" key="2">
    <source>
        <dbReference type="EMBL" id="VDO62490.1"/>
    </source>
</evidence>
<dbReference type="EMBL" id="UZAH01025370">
    <property type="protein sequence ID" value="VDO62490.1"/>
    <property type="molecule type" value="Genomic_DNA"/>
</dbReference>
<accession>A0A3P7WND8</accession>
<keyword evidence="3" id="KW-1185">Reference proteome</keyword>
<dbReference type="WBParaSite" id="HPBE_0000482801-mRNA-1">
    <property type="protein sequence ID" value="HPBE_0000482801-mRNA-1"/>
    <property type="gene ID" value="HPBE_0000482801"/>
</dbReference>
<feature type="compositionally biased region" description="Acidic residues" evidence="1">
    <location>
        <begin position="49"/>
        <end position="65"/>
    </location>
</feature>
<protein>
    <submittedName>
        <fullName evidence="2 4">Uncharacterized protein</fullName>
    </submittedName>
</protein>